<dbReference type="PANTHER" id="PTHR43675">
    <property type="entry name" value="ARSENITE METHYLTRANSFERASE"/>
    <property type="match status" value="1"/>
</dbReference>
<dbReference type="SUPFAM" id="SSF53335">
    <property type="entry name" value="S-adenosyl-L-methionine-dependent methyltransferases"/>
    <property type="match status" value="1"/>
</dbReference>
<proteinExistence type="predicted"/>
<dbReference type="InterPro" id="IPR026669">
    <property type="entry name" value="Arsenite_MeTrfase-like"/>
</dbReference>
<organism evidence="1 2">
    <name type="scientific">Solanum verrucosum</name>
    <dbReference type="NCBI Taxonomy" id="315347"/>
    <lineage>
        <taxon>Eukaryota</taxon>
        <taxon>Viridiplantae</taxon>
        <taxon>Streptophyta</taxon>
        <taxon>Embryophyta</taxon>
        <taxon>Tracheophyta</taxon>
        <taxon>Spermatophyta</taxon>
        <taxon>Magnoliopsida</taxon>
        <taxon>eudicotyledons</taxon>
        <taxon>Gunneridae</taxon>
        <taxon>Pentapetalae</taxon>
        <taxon>asterids</taxon>
        <taxon>lamiids</taxon>
        <taxon>Solanales</taxon>
        <taxon>Solanaceae</taxon>
        <taxon>Solanoideae</taxon>
        <taxon>Solaneae</taxon>
        <taxon>Solanum</taxon>
    </lineage>
</organism>
<dbReference type="PRINTS" id="PR00419">
    <property type="entry name" value="ADXRDTASE"/>
</dbReference>
<dbReference type="PANTHER" id="PTHR43675:SF31">
    <property type="entry name" value="CYCLOPROPANE-FATTY-ACYL-PHOSPHOLIPID SYNTHASE"/>
    <property type="match status" value="1"/>
</dbReference>
<dbReference type="CDD" id="cd02440">
    <property type="entry name" value="AdoMet_MTases"/>
    <property type="match status" value="1"/>
</dbReference>
<evidence type="ECO:0000313" key="1">
    <source>
        <dbReference type="EMBL" id="WMV48058.1"/>
    </source>
</evidence>
<gene>
    <name evidence="1" type="ORF">MTR67_041443</name>
</gene>
<dbReference type="Gene3D" id="3.50.50.60">
    <property type="entry name" value="FAD/NAD(P)-binding domain"/>
    <property type="match status" value="1"/>
</dbReference>
<accession>A0AAF0UMC4</accession>
<reference evidence="1" key="1">
    <citation type="submission" date="2023-08" db="EMBL/GenBank/DDBJ databases">
        <title>A de novo genome assembly of Solanum verrucosum Schlechtendal, a Mexican diploid species geographically isolated from the other diploid A-genome species in potato relatives.</title>
        <authorList>
            <person name="Hosaka K."/>
        </authorList>
    </citation>
    <scope>NUCLEOTIDE SEQUENCE</scope>
    <source>
        <tissue evidence="1">Young leaves</tissue>
    </source>
</reference>
<dbReference type="GO" id="GO:0008168">
    <property type="term" value="F:methyltransferase activity"/>
    <property type="evidence" value="ECO:0007669"/>
    <property type="project" value="TreeGrafter"/>
</dbReference>
<protein>
    <recommendedName>
        <fullName evidence="3">Amine oxidase domain-containing protein</fullName>
    </recommendedName>
</protein>
<evidence type="ECO:0000313" key="2">
    <source>
        <dbReference type="Proteomes" id="UP001234989"/>
    </source>
</evidence>
<dbReference type="Proteomes" id="UP001234989">
    <property type="component" value="Chromosome 9"/>
</dbReference>
<dbReference type="Gene3D" id="3.40.50.150">
    <property type="entry name" value="Vaccinia Virus protein VP39"/>
    <property type="match status" value="1"/>
</dbReference>
<dbReference type="SUPFAM" id="SSF51905">
    <property type="entry name" value="FAD/NAD(P)-binding domain"/>
    <property type="match status" value="1"/>
</dbReference>
<evidence type="ECO:0008006" key="3">
    <source>
        <dbReference type="Google" id="ProtNLM"/>
    </source>
</evidence>
<dbReference type="Pfam" id="PF13450">
    <property type="entry name" value="NAD_binding_8"/>
    <property type="match status" value="1"/>
</dbReference>
<sequence length="805" mass="91146">MKVAVIGAGINGLVAAYELAKSGVKVVVYEKEHYLGGHAKTVTVNDIDLDLGFMVFNGVSTIRGCLMSLDQGRGCEWGTRNGFSSLFAQKKNVLNPYFCYLEELDNNPDIDRNETLGQFIKSHDYSELFQKAYLAPICASIWSCSSERVMGFSAYYILSFFHNQHLLQGAFISFFVALLSPPIAHCKMAITYRQGCTIDCIDGTTDVYDGCIIALRAPDSLRMLGKEATFDETRILGAFQYVYSDVFLHHDKTFLPRNPTTWCACNFLGTTNNRGCATYWLNIIQNLGDSKLPYLVTLDPPHTPEHTLLKWTTSHPVPSVAASKASCELYQIQGKRGIWFCGAYQGYGFHEDGLKAGVAAADGMLRRTCCILDNPKHMVPTWPETGARLLVTRFLKSFIQTGCIILSEGGKIFTFQGTEKKCSLKVSLRVHNTQFYWKVATRADLGIADAFIHGDISFVNKNEGLLNLFMIYVANRDLNASVKRGWWTPLLDLLSAKYFIGHVSNRNTLTQARRNISRHYDLSNELFSLFLDETMTYSCAIFKSEDEDLKDAQLRKISVLIKKAKISKKHHILEIGFGWGSFAVEVVKQTGCKYTGITLSEQQLEYAQLKVEQAGLQDRITLLLCDYRQMPNKDKYDRIISIGMIEHVGHDYIEEFFTCCESALAEDGLLVLQFFSIPDERYDSHRQSTDFMREYIFPGGCLPALSRIISVMAAASRLCVVHVEEIGIHYYQTLRCWRNNFLKNKRQIHALGFDDKFIRAWEYYFDYCAAGFKTRTFGDYQIVFSRPGNVATFGDPYNVTVSTVY</sequence>
<dbReference type="AlphaFoldDB" id="A0AAF0UMC4"/>
<keyword evidence="2" id="KW-1185">Reference proteome</keyword>
<dbReference type="Pfam" id="PF02353">
    <property type="entry name" value="CMAS"/>
    <property type="match status" value="1"/>
</dbReference>
<name>A0AAF0UMC4_SOLVR</name>
<dbReference type="EMBL" id="CP133620">
    <property type="protein sequence ID" value="WMV48058.1"/>
    <property type="molecule type" value="Genomic_DNA"/>
</dbReference>
<dbReference type="InterPro" id="IPR036188">
    <property type="entry name" value="FAD/NAD-bd_sf"/>
</dbReference>
<dbReference type="InterPro" id="IPR029063">
    <property type="entry name" value="SAM-dependent_MTases_sf"/>
</dbReference>